<reference evidence="1 2" key="1">
    <citation type="submission" date="2024-02" db="EMBL/GenBank/DDBJ databases">
        <authorList>
            <person name="Chen Y."/>
            <person name="Shah S."/>
            <person name="Dougan E. K."/>
            <person name="Thang M."/>
            <person name="Chan C."/>
        </authorList>
    </citation>
    <scope>NUCLEOTIDE SEQUENCE [LARGE SCALE GENOMIC DNA]</scope>
</reference>
<dbReference type="EMBL" id="CAXAMN010025416">
    <property type="protein sequence ID" value="CAK9094973.1"/>
    <property type="molecule type" value="Genomic_DNA"/>
</dbReference>
<feature type="non-terminal residue" evidence="1">
    <location>
        <position position="196"/>
    </location>
</feature>
<evidence type="ECO:0000313" key="1">
    <source>
        <dbReference type="EMBL" id="CAK9094973.1"/>
    </source>
</evidence>
<gene>
    <name evidence="1" type="ORF">CCMP2556_LOCUS45267</name>
</gene>
<proteinExistence type="predicted"/>
<feature type="non-terminal residue" evidence="1">
    <location>
        <position position="1"/>
    </location>
</feature>
<dbReference type="Proteomes" id="UP001642484">
    <property type="component" value="Unassembled WGS sequence"/>
</dbReference>
<name>A0ABP0R591_9DINO</name>
<sequence>GSASPVLAFCGARVRSGLSAFCLPNHMYRYLQCALLAGLYSEGLAALRRNSRAQQARQKAKKRRLWSLGRSLQDCSSEARFFDDFSEGESTYDEAFFHQSPQHFDVGYHEEIPPQVVDPNIFAETPSAGSKEAWQTYWPGSASVVTNRIGPQPSWQLSNTEYMEPYLVAGENSDGTGGQSKKAARWFDTSVLRYNG</sequence>
<comment type="caution">
    <text evidence="1">The sequence shown here is derived from an EMBL/GenBank/DDBJ whole genome shotgun (WGS) entry which is preliminary data.</text>
</comment>
<accession>A0ABP0R591</accession>
<keyword evidence="2" id="KW-1185">Reference proteome</keyword>
<evidence type="ECO:0000313" key="2">
    <source>
        <dbReference type="Proteomes" id="UP001642484"/>
    </source>
</evidence>
<protein>
    <submittedName>
        <fullName evidence="1">Uncharacterized protein</fullName>
    </submittedName>
</protein>
<organism evidence="1 2">
    <name type="scientific">Durusdinium trenchii</name>
    <dbReference type="NCBI Taxonomy" id="1381693"/>
    <lineage>
        <taxon>Eukaryota</taxon>
        <taxon>Sar</taxon>
        <taxon>Alveolata</taxon>
        <taxon>Dinophyceae</taxon>
        <taxon>Suessiales</taxon>
        <taxon>Symbiodiniaceae</taxon>
        <taxon>Durusdinium</taxon>
    </lineage>
</organism>